<dbReference type="GO" id="GO:0005737">
    <property type="term" value="C:cytoplasm"/>
    <property type="evidence" value="ECO:0007669"/>
    <property type="project" value="UniProtKB-SubCell"/>
</dbReference>
<organism evidence="11 12">
    <name type="scientific">Candidatus Wolfebacteria bacterium CG18_big_fil_WC_8_21_14_2_50_39_7</name>
    <dbReference type="NCBI Taxonomy" id="1975071"/>
    <lineage>
        <taxon>Bacteria</taxon>
        <taxon>Candidatus Wolfeibacteriota</taxon>
    </lineage>
</organism>
<dbReference type="InterPro" id="IPR018109">
    <property type="entry name" value="Folylpolyglutamate_synth_CS"/>
</dbReference>
<evidence type="ECO:0000256" key="6">
    <source>
        <dbReference type="ARBA" id="ARBA00022741"/>
    </source>
</evidence>
<protein>
    <recommendedName>
        <fullName evidence="9">UDP-N-acetylmuramoylalanine--D-glutamate ligase</fullName>
        <ecNumber evidence="9">6.3.2.9</ecNumber>
    </recommendedName>
    <alternativeName>
        <fullName evidence="9">D-glutamic acid-adding enzyme</fullName>
    </alternativeName>
    <alternativeName>
        <fullName evidence="9">UDP-N-acetylmuramoyl-L-alanyl-D-glutamate synthetase</fullName>
    </alternativeName>
</protein>
<dbReference type="PANTHER" id="PTHR43692">
    <property type="entry name" value="UDP-N-ACETYLMURAMOYLALANINE--D-GLUTAMATE LIGASE"/>
    <property type="match status" value="1"/>
</dbReference>
<evidence type="ECO:0000256" key="2">
    <source>
        <dbReference type="ARBA" id="ARBA00004752"/>
    </source>
</evidence>
<dbReference type="GO" id="GO:0008360">
    <property type="term" value="P:regulation of cell shape"/>
    <property type="evidence" value="ECO:0007669"/>
    <property type="project" value="UniProtKB-KW"/>
</dbReference>
<comment type="function">
    <text evidence="9">Cell wall formation. Catalyzes the addition of glutamate to the nucleotide precursor UDP-N-acetylmuramoyl-L-alanine (UMA).</text>
</comment>
<gene>
    <name evidence="9 11" type="primary">murD</name>
    <name evidence="11" type="ORF">COW77_02715</name>
</gene>
<evidence type="ECO:0000256" key="4">
    <source>
        <dbReference type="ARBA" id="ARBA00022598"/>
    </source>
</evidence>
<dbReference type="Gene3D" id="3.40.50.720">
    <property type="entry name" value="NAD(P)-binding Rossmann-like Domain"/>
    <property type="match status" value="1"/>
</dbReference>
<keyword evidence="8 9" id="KW-0131">Cell cycle</keyword>
<dbReference type="Pfam" id="PF08245">
    <property type="entry name" value="Mur_ligase_M"/>
    <property type="match status" value="1"/>
</dbReference>
<comment type="subcellular location">
    <subcellularLocation>
        <location evidence="1 9">Cytoplasm</location>
    </subcellularLocation>
</comment>
<dbReference type="GO" id="GO:0005524">
    <property type="term" value="F:ATP binding"/>
    <property type="evidence" value="ECO:0007669"/>
    <property type="project" value="UniProtKB-UniRule"/>
</dbReference>
<evidence type="ECO:0000313" key="12">
    <source>
        <dbReference type="Proteomes" id="UP000229241"/>
    </source>
</evidence>
<keyword evidence="3 9" id="KW-0963">Cytoplasm</keyword>
<evidence type="ECO:0000256" key="9">
    <source>
        <dbReference type="HAMAP-Rule" id="MF_00639"/>
    </source>
</evidence>
<keyword evidence="9" id="KW-0133">Cell shape</keyword>
<dbReference type="Gene3D" id="3.90.190.20">
    <property type="entry name" value="Mur ligase, C-terminal domain"/>
    <property type="match status" value="1"/>
</dbReference>
<keyword evidence="9" id="KW-0961">Cell wall biogenesis/degradation</keyword>
<proteinExistence type="inferred from homology"/>
<dbReference type="InterPro" id="IPR036615">
    <property type="entry name" value="Mur_ligase_C_dom_sf"/>
</dbReference>
<keyword evidence="4 9" id="KW-0436">Ligase</keyword>
<keyword evidence="6 9" id="KW-0547">Nucleotide-binding</keyword>
<evidence type="ECO:0000256" key="1">
    <source>
        <dbReference type="ARBA" id="ARBA00004496"/>
    </source>
</evidence>
<dbReference type="GO" id="GO:0008764">
    <property type="term" value="F:UDP-N-acetylmuramoylalanine-D-glutamate ligase activity"/>
    <property type="evidence" value="ECO:0007669"/>
    <property type="project" value="UniProtKB-UniRule"/>
</dbReference>
<dbReference type="GO" id="GO:0004326">
    <property type="term" value="F:tetrahydrofolylpolyglutamate synthase activity"/>
    <property type="evidence" value="ECO:0007669"/>
    <property type="project" value="InterPro"/>
</dbReference>
<comment type="catalytic activity">
    <reaction evidence="9">
        <text>UDP-N-acetyl-alpha-D-muramoyl-L-alanine + D-glutamate + ATP = UDP-N-acetyl-alpha-D-muramoyl-L-alanyl-D-glutamate + ADP + phosphate + H(+)</text>
        <dbReference type="Rhea" id="RHEA:16429"/>
        <dbReference type="ChEBI" id="CHEBI:15378"/>
        <dbReference type="ChEBI" id="CHEBI:29986"/>
        <dbReference type="ChEBI" id="CHEBI:30616"/>
        <dbReference type="ChEBI" id="CHEBI:43474"/>
        <dbReference type="ChEBI" id="CHEBI:83898"/>
        <dbReference type="ChEBI" id="CHEBI:83900"/>
        <dbReference type="ChEBI" id="CHEBI:456216"/>
        <dbReference type="EC" id="6.3.2.9"/>
    </reaction>
</comment>
<comment type="pathway">
    <text evidence="2 9">Cell wall biogenesis; peptidoglycan biosynthesis.</text>
</comment>
<dbReference type="SUPFAM" id="SSF53244">
    <property type="entry name" value="MurD-like peptide ligases, peptide-binding domain"/>
    <property type="match status" value="1"/>
</dbReference>
<dbReference type="GO" id="GO:0051301">
    <property type="term" value="P:cell division"/>
    <property type="evidence" value="ECO:0007669"/>
    <property type="project" value="UniProtKB-KW"/>
</dbReference>
<dbReference type="NCBIfam" id="TIGR01087">
    <property type="entry name" value="murD"/>
    <property type="match status" value="1"/>
</dbReference>
<sequence length="454" mass="51595">MTMKIAILGFGREGKSVLKYLKKSPQFKKADISILDKKFNKNYLKNLSSFDVVYRSPGVPYNLPEIQKAIRKGVKFSSSIKLFFEQIEEWSKINGQKSTVIIGITGTKGKGTTATLLYKILKACGKNVYLAGNIGKPAIELLSKIRINQPNPHKSAFVILELSSFQLQDMRVSPEIAVVLDVFPDHMDLHRNLREYFDAKTNIARWQKKSDKIFYFSDNRWSKWIAQKSRGKKIPVDSIFSNSRELENKIKEIIKIPGEHNLKNAVMATIVALSLGCPKEKILKVVKNFRGNEHRLELVRTIRINQLNQHESAFIKFYNDSASTNPQTADAAIKAFKEPKILISGGKDKGLNYSPLAKALKNSNTKLVILFGENKNKIKRQATRDKRQEVVLVKDLKSSVQFAYKTAKNLLKSMVNGQWSSVNILFSPASASFDMFKDYADRGKKFKKLVKRLK</sequence>
<dbReference type="PROSITE" id="PS01011">
    <property type="entry name" value="FOLYLPOLYGLU_SYNT_1"/>
    <property type="match status" value="1"/>
</dbReference>
<feature type="domain" description="Mur ligase central" evidence="10">
    <location>
        <begin position="104"/>
        <end position="272"/>
    </location>
</feature>
<accession>A0A2H0ECC1</accession>
<evidence type="ECO:0000256" key="8">
    <source>
        <dbReference type="ARBA" id="ARBA00023306"/>
    </source>
</evidence>
<dbReference type="AlphaFoldDB" id="A0A2H0ECC1"/>
<keyword evidence="7 9" id="KW-0067">ATP-binding</keyword>
<dbReference type="EMBL" id="PCTX01000080">
    <property type="protein sequence ID" value="PIP91941.1"/>
    <property type="molecule type" value="Genomic_DNA"/>
</dbReference>
<evidence type="ECO:0000256" key="3">
    <source>
        <dbReference type="ARBA" id="ARBA00022490"/>
    </source>
</evidence>
<feature type="binding site" evidence="9">
    <location>
        <begin position="106"/>
        <end position="112"/>
    </location>
    <ligand>
        <name>ATP</name>
        <dbReference type="ChEBI" id="CHEBI:30616"/>
    </ligand>
</feature>
<evidence type="ECO:0000259" key="10">
    <source>
        <dbReference type="Pfam" id="PF08245"/>
    </source>
</evidence>
<dbReference type="HAMAP" id="MF_00639">
    <property type="entry name" value="MurD"/>
    <property type="match status" value="1"/>
</dbReference>
<dbReference type="Proteomes" id="UP000229241">
    <property type="component" value="Unassembled WGS sequence"/>
</dbReference>
<comment type="similarity">
    <text evidence="9">Belongs to the MurCDEF family.</text>
</comment>
<keyword evidence="9" id="KW-0573">Peptidoglycan synthesis</keyword>
<dbReference type="UniPathway" id="UPA00219"/>
<dbReference type="GO" id="GO:0071555">
    <property type="term" value="P:cell wall organization"/>
    <property type="evidence" value="ECO:0007669"/>
    <property type="project" value="UniProtKB-KW"/>
</dbReference>
<dbReference type="GO" id="GO:0009252">
    <property type="term" value="P:peptidoglycan biosynthetic process"/>
    <property type="evidence" value="ECO:0007669"/>
    <property type="project" value="UniProtKB-UniRule"/>
</dbReference>
<dbReference type="EC" id="6.3.2.9" evidence="9"/>
<reference evidence="11 12" key="1">
    <citation type="submission" date="2017-09" db="EMBL/GenBank/DDBJ databases">
        <title>Depth-based differentiation of microbial function through sediment-hosted aquifers and enrichment of novel symbionts in the deep terrestrial subsurface.</title>
        <authorList>
            <person name="Probst A.J."/>
            <person name="Ladd B."/>
            <person name="Jarett J.K."/>
            <person name="Geller-Mcgrath D.E."/>
            <person name="Sieber C.M."/>
            <person name="Emerson J.B."/>
            <person name="Anantharaman K."/>
            <person name="Thomas B.C."/>
            <person name="Malmstrom R."/>
            <person name="Stieglmeier M."/>
            <person name="Klingl A."/>
            <person name="Woyke T."/>
            <person name="Ryan C.M."/>
            <person name="Banfield J.F."/>
        </authorList>
    </citation>
    <scope>NUCLEOTIDE SEQUENCE [LARGE SCALE GENOMIC DNA]</scope>
    <source>
        <strain evidence="11">CG18_big_fil_WC_8_21_14_2_50_39_7</strain>
    </source>
</reference>
<keyword evidence="5 9" id="KW-0132">Cell division</keyword>
<evidence type="ECO:0000256" key="7">
    <source>
        <dbReference type="ARBA" id="ARBA00022840"/>
    </source>
</evidence>
<comment type="caution">
    <text evidence="11">The sequence shown here is derived from an EMBL/GenBank/DDBJ whole genome shotgun (WGS) entry which is preliminary data.</text>
</comment>
<evidence type="ECO:0000256" key="5">
    <source>
        <dbReference type="ARBA" id="ARBA00022618"/>
    </source>
</evidence>
<name>A0A2H0ECC1_9BACT</name>
<dbReference type="Gene3D" id="3.40.1190.10">
    <property type="entry name" value="Mur-like, catalytic domain"/>
    <property type="match status" value="1"/>
</dbReference>
<dbReference type="InterPro" id="IPR013221">
    <property type="entry name" value="Mur_ligase_cen"/>
</dbReference>
<dbReference type="PANTHER" id="PTHR43692:SF1">
    <property type="entry name" value="UDP-N-ACETYLMURAMOYLALANINE--D-GLUTAMATE LIGASE"/>
    <property type="match status" value="1"/>
</dbReference>
<dbReference type="InterPro" id="IPR005762">
    <property type="entry name" value="MurD"/>
</dbReference>
<evidence type="ECO:0000313" key="11">
    <source>
        <dbReference type="EMBL" id="PIP91941.1"/>
    </source>
</evidence>
<dbReference type="SUPFAM" id="SSF53623">
    <property type="entry name" value="MurD-like peptide ligases, catalytic domain"/>
    <property type="match status" value="1"/>
</dbReference>
<dbReference type="InterPro" id="IPR036565">
    <property type="entry name" value="Mur-like_cat_sf"/>
</dbReference>